<sequence length="305" mass="33822">MAKKKFNKLAVISHAQVEQPVVEALAEDEGCDTSILPETSQSVSKTLGTEDTQSYAKVDVTADQVKEDFSKKSFASLFKDNRNPSKGISLFKVESQEDVVEIEYDEVDDVIETWGYALAGYVDRGFPGTATITWLTSSWKITNKFHVHKPLILKNMLPLFKFGAYTKTIIPFWVTLPGLPVDLWSAQVLARICSKIGEPLCINAMTGRKERVSFARVLFEVDVAKELVKGVHIKIPNGKLREQFIVHENLPKYCSSCQAIGHSNKVCKKKGQPAIVDKQEVGPQKQPCTKENEGNSSASETAGLE</sequence>
<gene>
    <name evidence="1" type="ORF">M9H77_25657</name>
</gene>
<keyword evidence="2" id="KW-1185">Reference proteome</keyword>
<dbReference type="EMBL" id="CM044706">
    <property type="protein sequence ID" value="KAI5656864.1"/>
    <property type="molecule type" value="Genomic_DNA"/>
</dbReference>
<reference evidence="2" key="1">
    <citation type="journal article" date="2023" name="Nat. Plants">
        <title>Single-cell RNA sequencing provides a high-resolution roadmap for understanding the multicellular compartmentation of specialized metabolism.</title>
        <authorList>
            <person name="Sun S."/>
            <person name="Shen X."/>
            <person name="Li Y."/>
            <person name="Li Y."/>
            <person name="Wang S."/>
            <person name="Li R."/>
            <person name="Zhang H."/>
            <person name="Shen G."/>
            <person name="Guo B."/>
            <person name="Wei J."/>
            <person name="Xu J."/>
            <person name="St-Pierre B."/>
            <person name="Chen S."/>
            <person name="Sun C."/>
        </authorList>
    </citation>
    <scope>NUCLEOTIDE SEQUENCE [LARGE SCALE GENOMIC DNA]</scope>
</reference>
<dbReference type="Proteomes" id="UP001060085">
    <property type="component" value="Linkage Group LG06"/>
</dbReference>
<accession>A0ACC0A9L2</accession>
<name>A0ACC0A9L2_CATRO</name>
<protein>
    <submittedName>
        <fullName evidence="1">Uncharacterized protein</fullName>
    </submittedName>
</protein>
<evidence type="ECO:0000313" key="1">
    <source>
        <dbReference type="EMBL" id="KAI5656864.1"/>
    </source>
</evidence>
<evidence type="ECO:0000313" key="2">
    <source>
        <dbReference type="Proteomes" id="UP001060085"/>
    </source>
</evidence>
<organism evidence="1 2">
    <name type="scientific">Catharanthus roseus</name>
    <name type="common">Madagascar periwinkle</name>
    <name type="synonym">Vinca rosea</name>
    <dbReference type="NCBI Taxonomy" id="4058"/>
    <lineage>
        <taxon>Eukaryota</taxon>
        <taxon>Viridiplantae</taxon>
        <taxon>Streptophyta</taxon>
        <taxon>Embryophyta</taxon>
        <taxon>Tracheophyta</taxon>
        <taxon>Spermatophyta</taxon>
        <taxon>Magnoliopsida</taxon>
        <taxon>eudicotyledons</taxon>
        <taxon>Gunneridae</taxon>
        <taxon>Pentapetalae</taxon>
        <taxon>asterids</taxon>
        <taxon>lamiids</taxon>
        <taxon>Gentianales</taxon>
        <taxon>Apocynaceae</taxon>
        <taxon>Rauvolfioideae</taxon>
        <taxon>Vinceae</taxon>
        <taxon>Catharanthinae</taxon>
        <taxon>Catharanthus</taxon>
    </lineage>
</organism>
<proteinExistence type="predicted"/>
<comment type="caution">
    <text evidence="1">The sequence shown here is derived from an EMBL/GenBank/DDBJ whole genome shotgun (WGS) entry which is preliminary data.</text>
</comment>